<reference evidence="2 3" key="2">
    <citation type="submission" date="2018-11" db="EMBL/GenBank/DDBJ databases">
        <authorList>
            <consortium name="Pathogen Informatics"/>
        </authorList>
    </citation>
    <scope>NUCLEOTIDE SEQUENCE [LARGE SCALE GENOMIC DNA]</scope>
</reference>
<name>A0A0M3K5N9_ANISI</name>
<evidence type="ECO:0000313" key="2">
    <source>
        <dbReference type="EMBL" id="VDK55811.1"/>
    </source>
</evidence>
<feature type="region of interest" description="Disordered" evidence="1">
    <location>
        <begin position="14"/>
        <end position="46"/>
    </location>
</feature>
<dbReference type="AlphaFoldDB" id="A0A0M3K5N9"/>
<dbReference type="WBParaSite" id="ASIM_0001628001-mRNA-1">
    <property type="protein sequence ID" value="ASIM_0001628001-mRNA-1"/>
    <property type="gene ID" value="ASIM_0001628001"/>
</dbReference>
<dbReference type="Proteomes" id="UP000267096">
    <property type="component" value="Unassembled WGS sequence"/>
</dbReference>
<protein>
    <submittedName>
        <fullName evidence="2 4">Uncharacterized protein</fullName>
    </submittedName>
</protein>
<proteinExistence type="predicted"/>
<keyword evidence="3" id="KW-1185">Reference proteome</keyword>
<evidence type="ECO:0000313" key="3">
    <source>
        <dbReference type="Proteomes" id="UP000267096"/>
    </source>
</evidence>
<evidence type="ECO:0000313" key="4">
    <source>
        <dbReference type="WBParaSite" id="ASIM_0001628001-mRNA-1"/>
    </source>
</evidence>
<accession>A0A0M3K5N9</accession>
<organism evidence="4">
    <name type="scientific">Anisakis simplex</name>
    <name type="common">Herring worm</name>
    <dbReference type="NCBI Taxonomy" id="6269"/>
    <lineage>
        <taxon>Eukaryota</taxon>
        <taxon>Metazoa</taxon>
        <taxon>Ecdysozoa</taxon>
        <taxon>Nematoda</taxon>
        <taxon>Chromadorea</taxon>
        <taxon>Rhabditida</taxon>
        <taxon>Spirurina</taxon>
        <taxon>Ascaridomorpha</taxon>
        <taxon>Ascaridoidea</taxon>
        <taxon>Anisakidae</taxon>
        <taxon>Anisakis</taxon>
        <taxon>Anisakis simplex complex</taxon>
    </lineage>
</organism>
<gene>
    <name evidence="2" type="ORF">ASIM_LOCUS15687</name>
</gene>
<reference evidence="4" key="1">
    <citation type="submission" date="2017-02" db="UniProtKB">
        <authorList>
            <consortium name="WormBaseParasite"/>
        </authorList>
    </citation>
    <scope>IDENTIFICATION</scope>
</reference>
<evidence type="ECO:0000256" key="1">
    <source>
        <dbReference type="SAM" id="MobiDB-lite"/>
    </source>
</evidence>
<sequence length="96" mass="10789">MCLEDAMMAIIDQANQPQPQQQQLNGDANEELIAKHQPSDESHDDDSILLCTTTVDSSDQDTPLNDHIDDEFSSLRFFALRCPLVIQLPSQVHLKL</sequence>
<dbReference type="EMBL" id="UYRR01032490">
    <property type="protein sequence ID" value="VDK55811.1"/>
    <property type="molecule type" value="Genomic_DNA"/>
</dbReference>
<feature type="compositionally biased region" description="Basic and acidic residues" evidence="1">
    <location>
        <begin position="32"/>
        <end position="41"/>
    </location>
</feature>